<dbReference type="EMBL" id="JANEYF010004235">
    <property type="protein sequence ID" value="KAJ8931758.1"/>
    <property type="molecule type" value="Genomic_DNA"/>
</dbReference>
<dbReference type="AlphaFoldDB" id="A0AAV8WZ94"/>
<evidence type="ECO:0000313" key="1">
    <source>
        <dbReference type="EMBL" id="KAJ8931758.1"/>
    </source>
</evidence>
<accession>A0AAV8WZ94</accession>
<dbReference type="GO" id="GO:0032007">
    <property type="term" value="P:negative regulation of TOR signaling"/>
    <property type="evidence" value="ECO:0007669"/>
    <property type="project" value="InterPro"/>
</dbReference>
<name>A0AAV8WZ94_9CUCU</name>
<dbReference type="PANTHER" id="PTHR21844">
    <property type="entry name" value="AKT1 SUBSTRATE 1 PROTEIN"/>
    <property type="match status" value="1"/>
</dbReference>
<reference evidence="1" key="1">
    <citation type="journal article" date="2023" name="Insect Mol. Biol.">
        <title>Genome sequencing provides insights into the evolution of gene families encoding plant cell wall-degrading enzymes in longhorned beetles.</title>
        <authorList>
            <person name="Shin N.R."/>
            <person name="Okamura Y."/>
            <person name="Kirsch R."/>
            <person name="Pauchet Y."/>
        </authorList>
    </citation>
    <scope>NUCLEOTIDE SEQUENCE</scope>
    <source>
        <strain evidence="1">RBIC_L_NR</strain>
    </source>
</reference>
<evidence type="ECO:0000313" key="2">
    <source>
        <dbReference type="Proteomes" id="UP001162156"/>
    </source>
</evidence>
<dbReference type="GO" id="GO:0005737">
    <property type="term" value="C:cytoplasm"/>
    <property type="evidence" value="ECO:0007669"/>
    <property type="project" value="TreeGrafter"/>
</dbReference>
<proteinExistence type="predicted"/>
<organism evidence="1 2">
    <name type="scientific">Rhamnusium bicolor</name>
    <dbReference type="NCBI Taxonomy" id="1586634"/>
    <lineage>
        <taxon>Eukaryota</taxon>
        <taxon>Metazoa</taxon>
        <taxon>Ecdysozoa</taxon>
        <taxon>Arthropoda</taxon>
        <taxon>Hexapoda</taxon>
        <taxon>Insecta</taxon>
        <taxon>Pterygota</taxon>
        <taxon>Neoptera</taxon>
        <taxon>Endopterygota</taxon>
        <taxon>Coleoptera</taxon>
        <taxon>Polyphaga</taxon>
        <taxon>Cucujiformia</taxon>
        <taxon>Chrysomeloidea</taxon>
        <taxon>Cerambycidae</taxon>
        <taxon>Lepturinae</taxon>
        <taxon>Rhagiini</taxon>
        <taxon>Rhamnusium</taxon>
    </lineage>
</organism>
<keyword evidence="2" id="KW-1185">Reference proteome</keyword>
<comment type="caution">
    <text evidence="1">The sequence shown here is derived from an EMBL/GenBank/DDBJ whole genome shotgun (WGS) entry which is preliminary data.</text>
</comment>
<dbReference type="Proteomes" id="UP001162156">
    <property type="component" value="Unassembled WGS sequence"/>
</dbReference>
<dbReference type="GO" id="GO:0048011">
    <property type="term" value="P:neurotrophin TRK receptor signaling pathway"/>
    <property type="evidence" value="ECO:0007669"/>
    <property type="project" value="InterPro"/>
</dbReference>
<gene>
    <name evidence="1" type="ORF">NQ314_015290</name>
</gene>
<dbReference type="PANTHER" id="PTHR21844:SF2">
    <property type="entry name" value="PROLINE-RICH AKT1 SUBSTRATE 1"/>
    <property type="match status" value="1"/>
</dbReference>
<protein>
    <submittedName>
        <fullName evidence="1">Uncharacterized protein</fullName>
    </submittedName>
</protein>
<sequence length="158" mass="18415">MLACYCLNILIEAANDFQKVTAETLGLNDEEKSDKFFKQDIQKVEKLLNITKVHPCLVQTRHVGCWTITRCCNCDCYTHAVHREKGASCVLIYTKLLNIDLPRTVENTIKNIRHAMSEHLRKESLAAEEKIRQYTEEQYELLNVVRDRAFKEQESLVR</sequence>
<dbReference type="InterPro" id="IPR026682">
    <property type="entry name" value="AKT1S1"/>
</dbReference>